<dbReference type="EMBL" id="JBIHMK010000003">
    <property type="protein sequence ID" value="MFH0246859.1"/>
    <property type="molecule type" value="Genomic_DNA"/>
</dbReference>
<keyword evidence="2" id="KW-1185">Reference proteome</keyword>
<dbReference type="Pfam" id="PF19692">
    <property type="entry name" value="DUF6193"/>
    <property type="match status" value="1"/>
</dbReference>
<gene>
    <name evidence="1" type="ORF">ACG5V6_01290</name>
</gene>
<proteinExistence type="predicted"/>
<organism evidence="1 2">
    <name type="scientific">Streptomyces chitinivorans</name>
    <dbReference type="NCBI Taxonomy" id="1257027"/>
    <lineage>
        <taxon>Bacteria</taxon>
        <taxon>Bacillati</taxon>
        <taxon>Actinomycetota</taxon>
        <taxon>Actinomycetes</taxon>
        <taxon>Kitasatosporales</taxon>
        <taxon>Streptomycetaceae</taxon>
        <taxon>Streptomyces</taxon>
    </lineage>
</organism>
<name>A0ABW7HMI7_9ACTN</name>
<accession>A0ABW7HMI7</accession>
<comment type="caution">
    <text evidence="1">The sequence shown here is derived from an EMBL/GenBank/DDBJ whole genome shotgun (WGS) entry which is preliminary data.</text>
</comment>
<evidence type="ECO:0000313" key="2">
    <source>
        <dbReference type="Proteomes" id="UP001607069"/>
    </source>
</evidence>
<dbReference type="RefSeq" id="WP_279950723.1">
    <property type="nucleotide sequence ID" value="NZ_BAABEN010000005.1"/>
</dbReference>
<sequence length="115" mass="12235">MRLAASEWQSLRQEADELECAWSETYQALVEAAHAEPVLRSLYPFTSHWALRFSTTTRPRLTAVGPCLTANGDGTYGVSDGVAGPDLGRFATAHEAVALAVRRLPPGLGPVALGG</sequence>
<reference evidence="1 2" key="1">
    <citation type="submission" date="2024-10" db="EMBL/GenBank/DDBJ databases">
        <authorList>
            <person name="Cho J.-C."/>
        </authorList>
    </citation>
    <scope>NUCLEOTIDE SEQUENCE [LARGE SCALE GENOMIC DNA]</scope>
    <source>
        <strain evidence="1 2">KCTC29696</strain>
    </source>
</reference>
<dbReference type="InterPro" id="IPR045682">
    <property type="entry name" value="DUF6193"/>
</dbReference>
<protein>
    <submittedName>
        <fullName evidence="1">DUF6193 family natural product biosynthesis protein</fullName>
    </submittedName>
</protein>
<evidence type="ECO:0000313" key="1">
    <source>
        <dbReference type="EMBL" id="MFH0246859.1"/>
    </source>
</evidence>
<dbReference type="Proteomes" id="UP001607069">
    <property type="component" value="Unassembled WGS sequence"/>
</dbReference>